<dbReference type="GO" id="GO:0016020">
    <property type="term" value="C:membrane"/>
    <property type="evidence" value="ECO:0007669"/>
    <property type="project" value="UniProtKB-SubCell"/>
</dbReference>
<dbReference type="Gene3D" id="1.20.1250.20">
    <property type="entry name" value="MFS general substrate transporter like domains"/>
    <property type="match status" value="2"/>
</dbReference>
<evidence type="ECO:0000256" key="4">
    <source>
        <dbReference type="ARBA" id="ARBA00022989"/>
    </source>
</evidence>
<dbReference type="STRING" id="448.Lery_1489"/>
<sequence>MYVHQLLKRCGWVACLYFFQSLPYMVVATMAALCYQQYGVGNAAVTLLTSLFMLPWCIKPVFTPILEKQNNKKACLLAIQGSLLCVVFLLAVTADSSVFLPITIPAFLAIALLSSMNDILSDGLYLLHLSEIEQKRYVGLRSCCYQLGRLTVKGGLLALAFLLASRTQLAVWPLFFSLLTLLLLVLILFHALFIPKSHHPTPATNEKYLCIIKTLFVEKQWHAPLLFIFIYNLTDAQIQKILPLYLVDPQGLALSLPQFGALYGVGGSLALISGISLAGYLSSRWGTASCLKKCTGLMIPSHLFFFLMTQFHVLSFVWLSVLPGQFIAGLLNGAYMAYLLRIANQSPYPMSMYTLCTSIMALSVIVFGAGSGLIQHVLGYSGFFLVMLLASGLILLITCKMLNQSDPVRLDKTEENLRQNPPFLLD</sequence>
<keyword evidence="3 6" id="KW-0812">Transmembrane</keyword>
<evidence type="ECO:0000256" key="1">
    <source>
        <dbReference type="ARBA" id="ARBA00004141"/>
    </source>
</evidence>
<dbReference type="RefSeq" id="WP_058526638.1">
    <property type="nucleotide sequence ID" value="NZ_CAAAHY010000022.1"/>
</dbReference>
<keyword evidence="4 6" id="KW-1133">Transmembrane helix</keyword>
<dbReference type="SUPFAM" id="SSF103473">
    <property type="entry name" value="MFS general substrate transporter"/>
    <property type="match status" value="1"/>
</dbReference>
<feature type="transmembrane region" description="Helical" evidence="6">
    <location>
        <begin position="317"/>
        <end position="340"/>
    </location>
</feature>
<dbReference type="InterPro" id="IPR011701">
    <property type="entry name" value="MFS"/>
</dbReference>
<comment type="subcellular location">
    <subcellularLocation>
        <location evidence="1">Membrane</location>
        <topology evidence="1">Multi-pass membrane protein</topology>
    </subcellularLocation>
</comment>
<evidence type="ECO:0000313" key="8">
    <source>
        <dbReference type="Proteomes" id="UP000054773"/>
    </source>
</evidence>
<gene>
    <name evidence="7" type="ORF">Lery_1489</name>
</gene>
<evidence type="ECO:0000313" key="7">
    <source>
        <dbReference type="EMBL" id="KTC97650.1"/>
    </source>
</evidence>
<dbReference type="PANTHER" id="PTHR12778">
    <property type="entry name" value="SOLUTE CARRIER FAMILY 33 ACETYL-COA TRANSPORTER -RELATED"/>
    <property type="match status" value="1"/>
</dbReference>
<feature type="transmembrane region" description="Helical" evidence="6">
    <location>
        <begin position="380"/>
        <end position="399"/>
    </location>
</feature>
<feature type="transmembrane region" description="Helical" evidence="6">
    <location>
        <begin position="352"/>
        <end position="374"/>
    </location>
</feature>
<feature type="transmembrane region" description="Helical" evidence="6">
    <location>
        <begin position="12"/>
        <end position="33"/>
    </location>
</feature>
<dbReference type="GO" id="GO:0022857">
    <property type="term" value="F:transmembrane transporter activity"/>
    <property type="evidence" value="ECO:0007669"/>
    <property type="project" value="InterPro"/>
</dbReference>
<dbReference type="InterPro" id="IPR004752">
    <property type="entry name" value="AmpG_permease/AT-1"/>
</dbReference>
<feature type="transmembrane region" description="Helical" evidence="6">
    <location>
        <begin position="74"/>
        <end position="94"/>
    </location>
</feature>
<dbReference type="EMBL" id="LNYA01000024">
    <property type="protein sequence ID" value="KTC97650.1"/>
    <property type="molecule type" value="Genomic_DNA"/>
</dbReference>
<dbReference type="AlphaFoldDB" id="A0A0W0TPV5"/>
<organism evidence="7 8">
    <name type="scientific">Legionella erythra</name>
    <dbReference type="NCBI Taxonomy" id="448"/>
    <lineage>
        <taxon>Bacteria</taxon>
        <taxon>Pseudomonadati</taxon>
        <taxon>Pseudomonadota</taxon>
        <taxon>Gammaproteobacteria</taxon>
        <taxon>Legionellales</taxon>
        <taxon>Legionellaceae</taxon>
        <taxon>Legionella</taxon>
    </lineage>
</organism>
<dbReference type="InterPro" id="IPR036259">
    <property type="entry name" value="MFS_trans_sf"/>
</dbReference>
<keyword evidence="2" id="KW-0813">Transport</keyword>
<evidence type="ECO:0000256" key="3">
    <source>
        <dbReference type="ARBA" id="ARBA00022692"/>
    </source>
</evidence>
<comment type="caution">
    <text evidence="7">The sequence shown here is derived from an EMBL/GenBank/DDBJ whole genome shotgun (WGS) entry which is preliminary data.</text>
</comment>
<keyword evidence="5 6" id="KW-0472">Membrane</keyword>
<feature type="transmembrane region" description="Helical" evidence="6">
    <location>
        <begin position="170"/>
        <end position="193"/>
    </location>
</feature>
<feature type="transmembrane region" description="Helical" evidence="6">
    <location>
        <begin position="39"/>
        <end position="62"/>
    </location>
</feature>
<dbReference type="Proteomes" id="UP000054773">
    <property type="component" value="Unassembled WGS sequence"/>
</dbReference>
<accession>A0A0W0TPV5</accession>
<feature type="transmembrane region" description="Helical" evidence="6">
    <location>
        <begin position="294"/>
        <end position="311"/>
    </location>
</feature>
<dbReference type="PANTHER" id="PTHR12778:SF10">
    <property type="entry name" value="MAJOR FACILITATOR SUPERFAMILY DOMAIN-CONTAINING PROTEIN 3"/>
    <property type="match status" value="1"/>
</dbReference>
<reference evidence="7 8" key="1">
    <citation type="submission" date="2015-11" db="EMBL/GenBank/DDBJ databases">
        <title>Genomic analysis of 38 Legionella species identifies large and diverse effector repertoires.</title>
        <authorList>
            <person name="Burstein D."/>
            <person name="Amaro F."/>
            <person name="Zusman T."/>
            <person name="Lifshitz Z."/>
            <person name="Cohen O."/>
            <person name="Gilbert J.A."/>
            <person name="Pupko T."/>
            <person name="Shuman H.A."/>
            <person name="Segal G."/>
        </authorList>
    </citation>
    <scope>NUCLEOTIDE SEQUENCE [LARGE SCALE GENOMIC DNA]</scope>
    <source>
        <strain evidence="7 8">SE-32A-C8</strain>
    </source>
</reference>
<protein>
    <submittedName>
        <fullName evidence="7">Major Facilitator Superfamily protein</fullName>
    </submittedName>
</protein>
<name>A0A0W0TPV5_LEGER</name>
<evidence type="ECO:0000256" key="5">
    <source>
        <dbReference type="ARBA" id="ARBA00023136"/>
    </source>
</evidence>
<feature type="transmembrane region" description="Helical" evidence="6">
    <location>
        <begin position="262"/>
        <end position="282"/>
    </location>
</feature>
<dbReference type="PATRIC" id="fig|448.7.peg.1556"/>
<evidence type="ECO:0000256" key="6">
    <source>
        <dbReference type="SAM" id="Phobius"/>
    </source>
</evidence>
<dbReference type="Pfam" id="PF07690">
    <property type="entry name" value="MFS_1"/>
    <property type="match status" value="1"/>
</dbReference>
<evidence type="ECO:0000256" key="2">
    <source>
        <dbReference type="ARBA" id="ARBA00022448"/>
    </source>
</evidence>
<proteinExistence type="predicted"/>
<keyword evidence="8" id="KW-1185">Reference proteome</keyword>